<comment type="similarity">
    <text evidence="8">Belongs to the FtsQ/DivIB family. DivIB subfamily.</text>
</comment>
<dbReference type="EMBL" id="QUBQ01000001">
    <property type="protein sequence ID" value="REK76251.1"/>
    <property type="molecule type" value="Genomic_DNA"/>
</dbReference>
<dbReference type="Proteomes" id="UP000261905">
    <property type="component" value="Unassembled WGS sequence"/>
</dbReference>
<evidence type="ECO:0000313" key="10">
    <source>
        <dbReference type="EMBL" id="REK76251.1"/>
    </source>
</evidence>
<dbReference type="InterPro" id="IPR013685">
    <property type="entry name" value="POTRA_FtsQ_type"/>
</dbReference>
<reference evidence="10 11" key="1">
    <citation type="submission" date="2018-08" db="EMBL/GenBank/DDBJ databases">
        <title>Paenibacillus sp. M4BSY-1, whole genome shotgun sequence.</title>
        <authorList>
            <person name="Tuo L."/>
        </authorList>
    </citation>
    <scope>NUCLEOTIDE SEQUENCE [LARGE SCALE GENOMIC DNA]</scope>
    <source>
        <strain evidence="10 11">M4BSY-1</strain>
    </source>
</reference>
<keyword evidence="4 8" id="KW-0812">Transmembrane</keyword>
<evidence type="ECO:0000256" key="8">
    <source>
        <dbReference type="HAMAP-Rule" id="MF_00912"/>
    </source>
</evidence>
<proteinExistence type="inferred from homology"/>
<evidence type="ECO:0000313" key="11">
    <source>
        <dbReference type="Proteomes" id="UP000261905"/>
    </source>
</evidence>
<dbReference type="RefSeq" id="WP_116043059.1">
    <property type="nucleotide sequence ID" value="NZ_QUBQ01000001.1"/>
</dbReference>
<gene>
    <name evidence="8" type="primary">divIB</name>
    <name evidence="10" type="ORF">DX130_04135</name>
</gene>
<keyword evidence="7 8" id="KW-0131">Cell cycle</keyword>
<name>A0A371PJ63_9BACL</name>
<dbReference type="PANTHER" id="PTHR37820">
    <property type="entry name" value="CELL DIVISION PROTEIN DIVIB"/>
    <property type="match status" value="1"/>
</dbReference>
<comment type="subcellular location">
    <subcellularLocation>
        <location evidence="8">Cell membrane</location>
        <topology evidence="8">Single-pass type II membrane protein</topology>
    </subcellularLocation>
    <subcellularLocation>
        <location evidence="1">Membrane</location>
    </subcellularLocation>
    <text evidence="8">Localizes to the division septum.</text>
</comment>
<keyword evidence="11" id="KW-1185">Reference proteome</keyword>
<keyword evidence="5 8" id="KW-1133">Transmembrane helix</keyword>
<evidence type="ECO:0000256" key="2">
    <source>
        <dbReference type="ARBA" id="ARBA00022475"/>
    </source>
</evidence>
<feature type="transmembrane region" description="Helical" evidence="8">
    <location>
        <begin position="21"/>
        <end position="38"/>
    </location>
</feature>
<protein>
    <recommendedName>
        <fullName evidence="8">Cell division protein DivIB</fullName>
    </recommendedName>
</protein>
<keyword evidence="6 8" id="KW-0472">Membrane</keyword>
<evidence type="ECO:0000256" key="4">
    <source>
        <dbReference type="ARBA" id="ARBA00022692"/>
    </source>
</evidence>
<evidence type="ECO:0000256" key="6">
    <source>
        <dbReference type="ARBA" id="ARBA00023136"/>
    </source>
</evidence>
<dbReference type="PANTHER" id="PTHR37820:SF1">
    <property type="entry name" value="CELL DIVISION PROTEIN FTSQ"/>
    <property type="match status" value="1"/>
</dbReference>
<dbReference type="GO" id="GO:0043093">
    <property type="term" value="P:FtsZ-dependent cytokinesis"/>
    <property type="evidence" value="ECO:0007669"/>
    <property type="project" value="UniProtKB-UniRule"/>
</dbReference>
<evidence type="ECO:0000256" key="3">
    <source>
        <dbReference type="ARBA" id="ARBA00022618"/>
    </source>
</evidence>
<dbReference type="HAMAP" id="MF_00912">
    <property type="entry name" value="DivIB"/>
    <property type="match status" value="1"/>
</dbReference>
<comment type="function">
    <text evidence="8">Cell division protein that may be involved in stabilizing or promoting the assembly of the division complex.</text>
</comment>
<dbReference type="GO" id="GO:0032153">
    <property type="term" value="C:cell division site"/>
    <property type="evidence" value="ECO:0007669"/>
    <property type="project" value="UniProtKB-UniRule"/>
</dbReference>
<dbReference type="InterPro" id="IPR026580">
    <property type="entry name" value="DivIB"/>
</dbReference>
<organism evidence="10 11">
    <name type="scientific">Paenibacillus paeoniae</name>
    <dbReference type="NCBI Taxonomy" id="2292705"/>
    <lineage>
        <taxon>Bacteria</taxon>
        <taxon>Bacillati</taxon>
        <taxon>Bacillota</taxon>
        <taxon>Bacilli</taxon>
        <taxon>Bacillales</taxon>
        <taxon>Paenibacillaceae</taxon>
        <taxon>Paenibacillus</taxon>
    </lineage>
</organism>
<dbReference type="PROSITE" id="PS51779">
    <property type="entry name" value="POTRA"/>
    <property type="match status" value="1"/>
</dbReference>
<dbReference type="Gene3D" id="3.40.50.10960">
    <property type="match status" value="1"/>
</dbReference>
<dbReference type="Pfam" id="PF08478">
    <property type="entry name" value="POTRA_1"/>
    <property type="match status" value="1"/>
</dbReference>
<evidence type="ECO:0000256" key="5">
    <source>
        <dbReference type="ARBA" id="ARBA00022989"/>
    </source>
</evidence>
<dbReference type="OrthoDB" id="2677691at2"/>
<evidence type="ECO:0000256" key="7">
    <source>
        <dbReference type="ARBA" id="ARBA00023306"/>
    </source>
</evidence>
<dbReference type="InterPro" id="IPR034746">
    <property type="entry name" value="POTRA"/>
</dbReference>
<accession>A0A371PJ63</accession>
<dbReference type="AlphaFoldDB" id="A0A371PJ63"/>
<dbReference type="GO" id="GO:0005886">
    <property type="term" value="C:plasma membrane"/>
    <property type="evidence" value="ECO:0007669"/>
    <property type="project" value="UniProtKB-SubCell"/>
</dbReference>
<keyword evidence="3 8" id="KW-0132">Cell division</keyword>
<sequence length="256" mass="28160">MSTQMPVLKEPPRKRRGNKKLLAVLFLLFIALLSVLFFNSSISKISEIQISGTHFTTTEQIAGASKVEVGEAFFQIASSDISSNVKALPQVEEAKVMKVFPGIVKIMVQEYPVVAFELSPQGDLTALLSNGTSVSAQQEGSQLLDKPVLSGWETNDPVKLELTKQLALIPAKQLLDLSEISPIPSKAYPDRIRMYTRTKFEVITAVSVLTEKIDALNAVIETQEPGKITMLLADTYVPFHTGEEGEESYTEKVESE</sequence>
<comment type="caution">
    <text evidence="10">The sequence shown here is derived from an EMBL/GenBank/DDBJ whole genome shotgun (WGS) entry which is preliminary data.</text>
</comment>
<evidence type="ECO:0000256" key="1">
    <source>
        <dbReference type="ARBA" id="ARBA00004370"/>
    </source>
</evidence>
<keyword evidence="2 8" id="KW-1003">Cell membrane</keyword>
<dbReference type="InterPro" id="IPR050487">
    <property type="entry name" value="FtsQ_DivIB"/>
</dbReference>
<feature type="domain" description="POTRA" evidence="9">
    <location>
        <begin position="43"/>
        <end position="111"/>
    </location>
</feature>
<dbReference type="Gene3D" id="3.10.20.310">
    <property type="entry name" value="membrane protein fhac"/>
    <property type="match status" value="1"/>
</dbReference>
<evidence type="ECO:0000259" key="9">
    <source>
        <dbReference type="PROSITE" id="PS51779"/>
    </source>
</evidence>